<evidence type="ECO:0000313" key="2">
    <source>
        <dbReference type="Proteomes" id="UP000256864"/>
    </source>
</evidence>
<dbReference type="GeneID" id="82297925"/>
<organism evidence="1 2">
    <name type="scientific">Methanothermobacter defluvii</name>
    <dbReference type="NCBI Taxonomy" id="49339"/>
    <lineage>
        <taxon>Archaea</taxon>
        <taxon>Methanobacteriati</taxon>
        <taxon>Methanobacteriota</taxon>
        <taxon>Methanomada group</taxon>
        <taxon>Methanobacteria</taxon>
        <taxon>Methanobacteriales</taxon>
        <taxon>Methanobacteriaceae</taxon>
        <taxon>Methanothermobacter</taxon>
    </lineage>
</organism>
<gene>
    <name evidence="1" type="ORF">C7452_1410</name>
</gene>
<dbReference type="RefSeq" id="WP_162828725.1">
    <property type="nucleotide sequence ID" value="NZ_QREL01000002.1"/>
</dbReference>
<comment type="caution">
    <text evidence="1">The sequence shown here is derived from an EMBL/GenBank/DDBJ whole genome shotgun (WGS) entry which is preliminary data.</text>
</comment>
<keyword evidence="2" id="KW-1185">Reference proteome</keyword>
<sequence length="54" mass="6825">MYPTRTYMNELLTRMDHVFERMRIVSRTRSLKREEIEEIDHHLSEIMRILNRYN</sequence>
<accession>A0A371ND75</accession>
<name>A0A371ND75_9EURY</name>
<dbReference type="EMBL" id="QREL01000002">
    <property type="protein sequence ID" value="REE26444.1"/>
    <property type="molecule type" value="Genomic_DNA"/>
</dbReference>
<dbReference type="Proteomes" id="UP000256864">
    <property type="component" value="Unassembled WGS sequence"/>
</dbReference>
<proteinExistence type="predicted"/>
<protein>
    <submittedName>
        <fullName evidence="1">Uncharacterized protein</fullName>
    </submittedName>
</protein>
<evidence type="ECO:0000313" key="1">
    <source>
        <dbReference type="EMBL" id="REE26444.1"/>
    </source>
</evidence>
<dbReference type="AlphaFoldDB" id="A0A371ND75"/>
<reference evidence="1 2" key="1">
    <citation type="submission" date="2018-07" db="EMBL/GenBank/DDBJ databases">
        <title>Genomic Encyclopedia of Type Strains, Phase IV (KMG-IV): sequencing the most valuable type-strain genomes for metagenomic binning, comparative biology and taxonomic classification.</title>
        <authorList>
            <person name="Goeker M."/>
        </authorList>
    </citation>
    <scope>NUCLEOTIDE SEQUENCE [LARGE SCALE GENOMIC DNA]</scope>
    <source>
        <strain evidence="1 2">DSM 7466</strain>
    </source>
</reference>